<comment type="caution">
    <text evidence="1">The sequence shown here is derived from an EMBL/GenBank/DDBJ whole genome shotgun (WGS) entry which is preliminary data.</text>
</comment>
<dbReference type="EMBL" id="LAZR01005567">
    <property type="protein sequence ID" value="KKM98861.1"/>
    <property type="molecule type" value="Genomic_DNA"/>
</dbReference>
<reference evidence="1" key="1">
    <citation type="journal article" date="2015" name="Nature">
        <title>Complex archaea that bridge the gap between prokaryotes and eukaryotes.</title>
        <authorList>
            <person name="Spang A."/>
            <person name="Saw J.H."/>
            <person name="Jorgensen S.L."/>
            <person name="Zaremba-Niedzwiedzka K."/>
            <person name="Martijn J."/>
            <person name="Lind A.E."/>
            <person name="van Eijk R."/>
            <person name="Schleper C."/>
            <person name="Guy L."/>
            <person name="Ettema T.J."/>
        </authorList>
    </citation>
    <scope>NUCLEOTIDE SEQUENCE</scope>
</reference>
<protein>
    <submittedName>
        <fullName evidence="1">Uncharacterized protein</fullName>
    </submittedName>
</protein>
<name>A0A0F9MHY4_9ZZZZ</name>
<proteinExistence type="predicted"/>
<accession>A0A0F9MHY4</accession>
<evidence type="ECO:0000313" key="1">
    <source>
        <dbReference type="EMBL" id="KKM98861.1"/>
    </source>
</evidence>
<sequence length="93" mass="10061">MGFKTSNASYGIDCPVGCWPAGKTPDIIYVSWSGILAGDDWISTDRFPPDSFVALNQTSSVAWWRAISPWTFALTFNAGYTELAINHAVSGLA</sequence>
<organism evidence="1">
    <name type="scientific">marine sediment metagenome</name>
    <dbReference type="NCBI Taxonomy" id="412755"/>
    <lineage>
        <taxon>unclassified sequences</taxon>
        <taxon>metagenomes</taxon>
        <taxon>ecological metagenomes</taxon>
    </lineage>
</organism>
<feature type="non-terminal residue" evidence="1">
    <location>
        <position position="93"/>
    </location>
</feature>
<gene>
    <name evidence="1" type="ORF">LCGC14_1153560</name>
</gene>
<dbReference type="AlphaFoldDB" id="A0A0F9MHY4"/>